<dbReference type="Proteomes" id="UP001516472">
    <property type="component" value="Unassembled WGS sequence"/>
</dbReference>
<dbReference type="SUPFAM" id="SSF51556">
    <property type="entry name" value="Metallo-dependent hydrolases"/>
    <property type="match status" value="1"/>
</dbReference>
<evidence type="ECO:0000313" key="2">
    <source>
        <dbReference type="Proteomes" id="UP001516472"/>
    </source>
</evidence>
<evidence type="ECO:0000313" key="1">
    <source>
        <dbReference type="EMBL" id="MBE4752846.1"/>
    </source>
</evidence>
<reference evidence="1 2" key="1">
    <citation type="submission" date="2020-02" db="EMBL/GenBank/DDBJ databases">
        <authorList>
            <person name="Babadi Z.K."/>
            <person name="Risdian C."/>
            <person name="Ebrahimipour G.H."/>
            <person name="Wink J."/>
        </authorList>
    </citation>
    <scope>NUCLEOTIDE SEQUENCE [LARGE SCALE GENOMIC DNA]</scope>
    <source>
        <strain evidence="1 2">ZKHCc1 1396</strain>
    </source>
</reference>
<organism evidence="1 2">
    <name type="scientific">Corallococcus soli</name>
    <dbReference type="NCBI Taxonomy" id="2710757"/>
    <lineage>
        <taxon>Bacteria</taxon>
        <taxon>Pseudomonadati</taxon>
        <taxon>Myxococcota</taxon>
        <taxon>Myxococcia</taxon>
        <taxon>Myxococcales</taxon>
        <taxon>Cystobacterineae</taxon>
        <taxon>Myxococcaceae</taxon>
        <taxon>Corallococcus</taxon>
    </lineage>
</organism>
<gene>
    <name evidence="1" type="ORF">G4177_32315</name>
</gene>
<sequence>MTPDTSTAALCEFIGGIRAIDNHTHASTVVPGDTESDALPLEVLGDFPLPVTLHPESPGWLAAFRALYGFPHEELSDAHWPGLRATMRAIAEQQGEGFPEWVLDRVGTEVMLANRVAMGPGLAPPRFRWVSFVDALMLPLSTRAEAAMTPDRGKLYPLEASLLRRYLTELKVGGLPATLEAYVRTVVTPTLERHRQAGCVAVKFEAALLRSLDFADVAPTTAGSVYSRYVGGGAPTHAEYKALQDFLFREIARKAGHLGMAVHIHSFEGPGAYYAAAGADPLLLEPTFNDPTLRHTRFVLVHGGGVHAAHARAMMWKPNVYVDTSAMALLYTPDTLAAILRDWLRQFPDRVLFGTDAASFGPDTGWELAAWLGTAQTRTALATALGGMVRDGEVGRTRAEEIATRVMRTNAGELYGLL</sequence>
<dbReference type="InterPro" id="IPR032466">
    <property type="entry name" value="Metal_Hydrolase"/>
</dbReference>
<accession>A0ABR9PY34</accession>
<dbReference type="Gene3D" id="3.20.20.140">
    <property type="entry name" value="Metal-dependent hydrolases"/>
    <property type="match status" value="1"/>
</dbReference>
<comment type="caution">
    <text evidence="1">The sequence shown here is derived from an EMBL/GenBank/DDBJ whole genome shotgun (WGS) entry which is preliminary data.</text>
</comment>
<name>A0ABR9PY34_9BACT</name>
<dbReference type="RefSeq" id="WP_193430018.1">
    <property type="nucleotide sequence ID" value="NZ_CBCSIP010000130.1"/>
</dbReference>
<dbReference type="EMBL" id="JAAIYO010000014">
    <property type="protein sequence ID" value="MBE4752846.1"/>
    <property type="molecule type" value="Genomic_DNA"/>
</dbReference>
<keyword evidence="2" id="KW-1185">Reference proteome</keyword>
<proteinExistence type="predicted"/>
<protein>
    <submittedName>
        <fullName evidence="1">Amidohydrolase family protein</fullName>
    </submittedName>
</protein>